<feature type="transmembrane region" description="Helical" evidence="8">
    <location>
        <begin position="370"/>
        <end position="390"/>
    </location>
</feature>
<evidence type="ECO:0000256" key="4">
    <source>
        <dbReference type="ARBA" id="ARBA00022692"/>
    </source>
</evidence>
<feature type="domain" description="NADH:quinone oxidoreductase/Mrp antiporter transmembrane" evidence="9">
    <location>
        <begin position="126"/>
        <end position="423"/>
    </location>
</feature>
<evidence type="ECO:0000256" key="3">
    <source>
        <dbReference type="ARBA" id="ARBA00022475"/>
    </source>
</evidence>
<feature type="transmembrane region" description="Helical" evidence="8">
    <location>
        <begin position="270"/>
        <end position="289"/>
    </location>
</feature>
<dbReference type="PANTHER" id="PTHR42703">
    <property type="entry name" value="NADH DEHYDROGENASE"/>
    <property type="match status" value="1"/>
</dbReference>
<dbReference type="PANTHER" id="PTHR42703:SF1">
    <property type="entry name" value="NA(+)_H(+) ANTIPORTER SUBUNIT D1"/>
    <property type="match status" value="1"/>
</dbReference>
<feature type="transmembrane region" description="Helical" evidence="8">
    <location>
        <begin position="410"/>
        <end position="433"/>
    </location>
</feature>
<sequence length="488" mass="52694">MSLMQSPMPWLLVIPLAGATLTMLLPDRWRSAASALGILSQLVAALLLSYQVIQSGPQIYAMGNWQAPLGIALRADGLAMLFILMSALVSSLCALYAQSYLKAEKRANFWPLFWFLWASLNGIWLAADTFNLYVGLELLTLAAVGLVAFAADERSLEASIRYLYAALLGSMGYLLGVALLYGAHGTLALDSLAEHWHWGPTSQVAVTLIVGGLLLKTAVFPLHTWLPPAHGGALTPVSALLSALVIKASFYMLLRFWIELDIYRHLPSLSQLLGILGAGAIFWGGWMALRQQHLKWVVAYSTVAQIGYMLLMFPLLTAGQSDASQLAYQGGILMLLAHALAKAGMFLAAGNLMICTGKPDLQALAGMSRYRPLTIFAFGLAGVSLMGLPPSGGFSAKWLLLQSSLLSGQWWWVVVLVLGSLLSAAYIFRVFAYTYRETGEEGDRFARPALSMELTALTLSVASILLGFAAMLPLQLISLPGPLMEALP</sequence>
<comment type="similarity">
    <text evidence="2">Belongs to the CPA3 antiporters (TC 2.A.63) subunit D family.</text>
</comment>
<evidence type="ECO:0000259" key="9">
    <source>
        <dbReference type="Pfam" id="PF00361"/>
    </source>
</evidence>
<proteinExistence type="inferred from homology"/>
<dbReference type="GO" id="GO:0005886">
    <property type="term" value="C:plasma membrane"/>
    <property type="evidence" value="ECO:0007669"/>
    <property type="project" value="UniProtKB-SubCell"/>
</dbReference>
<protein>
    <submittedName>
        <fullName evidence="10">NADH dehydrogenase (Quinone)</fullName>
        <ecNumber evidence="10">1.6.99.5</ecNumber>
    </submittedName>
</protein>
<accession>A0A063Y5C2</accession>
<dbReference type="PATRIC" id="fig|267850.7.peg.941"/>
<dbReference type="InterPro" id="IPR050586">
    <property type="entry name" value="CPA3_Na-H_Antiporter_D"/>
</dbReference>
<keyword evidence="11" id="KW-1185">Reference proteome</keyword>
<organism evidence="10 11">
    <name type="scientific">Nitrincola lacisaponensis</name>
    <dbReference type="NCBI Taxonomy" id="267850"/>
    <lineage>
        <taxon>Bacteria</taxon>
        <taxon>Pseudomonadati</taxon>
        <taxon>Pseudomonadota</taxon>
        <taxon>Gammaproteobacteria</taxon>
        <taxon>Oceanospirillales</taxon>
        <taxon>Oceanospirillaceae</taxon>
        <taxon>Nitrincola</taxon>
    </lineage>
</organism>
<evidence type="ECO:0000313" key="10">
    <source>
        <dbReference type="EMBL" id="KDE40355.1"/>
    </source>
</evidence>
<keyword evidence="6 8" id="KW-0472">Membrane</keyword>
<keyword evidence="3" id="KW-1003">Cell membrane</keyword>
<feature type="transmembrane region" description="Helical" evidence="8">
    <location>
        <begin position="133"/>
        <end position="151"/>
    </location>
</feature>
<evidence type="ECO:0000313" key="11">
    <source>
        <dbReference type="Proteomes" id="UP000027318"/>
    </source>
</evidence>
<feature type="transmembrane region" description="Helical" evidence="8">
    <location>
        <begin position="238"/>
        <end position="258"/>
    </location>
</feature>
<comment type="caution">
    <text evidence="10">The sequence shown here is derived from an EMBL/GenBank/DDBJ whole genome shotgun (WGS) entry which is preliminary data.</text>
</comment>
<feature type="transmembrane region" description="Helical" evidence="8">
    <location>
        <begin position="204"/>
        <end position="226"/>
    </location>
</feature>
<keyword evidence="10" id="KW-0560">Oxidoreductase</keyword>
<feature type="transmembrane region" description="Helical" evidence="8">
    <location>
        <begin position="163"/>
        <end position="184"/>
    </location>
</feature>
<dbReference type="Pfam" id="PF00361">
    <property type="entry name" value="Proton_antipo_M"/>
    <property type="match status" value="1"/>
</dbReference>
<dbReference type="EC" id="1.6.99.5" evidence="10"/>
<reference evidence="10 11" key="1">
    <citation type="journal article" date="2005" name="Int. J. Syst. Evol. Microbiol.">
        <title>Nitrincola lacisaponensis gen. nov., sp. nov., a novel alkaliphilic bacterium isolated from an alkaline, saline lake.</title>
        <authorList>
            <person name="Dimitriu P.A."/>
            <person name="Shukla S.K."/>
            <person name="Conradt J."/>
            <person name="Marquez M.C."/>
            <person name="Ventosa A."/>
            <person name="Maglia A."/>
            <person name="Peyton B.M."/>
            <person name="Pinkart H.C."/>
            <person name="Mormile M.R."/>
        </authorList>
    </citation>
    <scope>NUCLEOTIDE SEQUENCE [LARGE SCALE GENOMIC DNA]</scope>
    <source>
        <strain evidence="10 11">4CA</strain>
    </source>
</reference>
<feature type="transmembrane region" description="Helical" evidence="8">
    <location>
        <begin position="6"/>
        <end position="25"/>
    </location>
</feature>
<dbReference type="AlphaFoldDB" id="A0A063Y5C2"/>
<dbReference type="PRINTS" id="PR01434">
    <property type="entry name" value="NADHDHGNASE5"/>
</dbReference>
<evidence type="ECO:0000256" key="5">
    <source>
        <dbReference type="ARBA" id="ARBA00022989"/>
    </source>
</evidence>
<feature type="transmembrane region" description="Helical" evidence="8">
    <location>
        <begin position="328"/>
        <end position="349"/>
    </location>
</feature>
<gene>
    <name evidence="10" type="ORF">ADINL_0947</name>
</gene>
<evidence type="ECO:0000256" key="8">
    <source>
        <dbReference type="SAM" id="Phobius"/>
    </source>
</evidence>
<dbReference type="Proteomes" id="UP000027318">
    <property type="component" value="Unassembled WGS sequence"/>
</dbReference>
<dbReference type="STRING" id="267850.ADINL_0947"/>
<keyword evidence="4 7" id="KW-0812">Transmembrane</keyword>
<evidence type="ECO:0000256" key="6">
    <source>
        <dbReference type="ARBA" id="ARBA00023136"/>
    </source>
</evidence>
<feature type="transmembrane region" description="Helical" evidence="8">
    <location>
        <begin position="454"/>
        <end position="477"/>
    </location>
</feature>
<feature type="transmembrane region" description="Helical" evidence="8">
    <location>
        <begin position="296"/>
        <end position="316"/>
    </location>
</feature>
<dbReference type="RefSeq" id="WP_036544432.1">
    <property type="nucleotide sequence ID" value="NZ_JMSZ01000016.1"/>
</dbReference>
<evidence type="ECO:0000256" key="2">
    <source>
        <dbReference type="ARBA" id="ARBA00005346"/>
    </source>
</evidence>
<feature type="transmembrane region" description="Helical" evidence="8">
    <location>
        <begin position="109"/>
        <end position="127"/>
    </location>
</feature>
<name>A0A063Y5C2_9GAMM</name>
<keyword evidence="5 8" id="KW-1133">Transmembrane helix</keyword>
<dbReference type="GO" id="GO:0016491">
    <property type="term" value="F:oxidoreductase activity"/>
    <property type="evidence" value="ECO:0007669"/>
    <property type="project" value="UniProtKB-KW"/>
</dbReference>
<comment type="subcellular location">
    <subcellularLocation>
        <location evidence="1">Cell membrane</location>
        <topology evidence="1">Multi-pass membrane protein</topology>
    </subcellularLocation>
    <subcellularLocation>
        <location evidence="7">Membrane</location>
        <topology evidence="7">Multi-pass membrane protein</topology>
    </subcellularLocation>
</comment>
<evidence type="ECO:0000256" key="1">
    <source>
        <dbReference type="ARBA" id="ARBA00004651"/>
    </source>
</evidence>
<evidence type="ECO:0000256" key="7">
    <source>
        <dbReference type="RuleBase" id="RU000320"/>
    </source>
</evidence>
<feature type="transmembrane region" description="Helical" evidence="8">
    <location>
        <begin position="78"/>
        <end position="97"/>
    </location>
</feature>
<dbReference type="EMBL" id="JMSZ01000016">
    <property type="protein sequence ID" value="KDE40355.1"/>
    <property type="molecule type" value="Genomic_DNA"/>
</dbReference>
<feature type="transmembrane region" description="Helical" evidence="8">
    <location>
        <begin position="32"/>
        <end position="53"/>
    </location>
</feature>
<dbReference type="InterPro" id="IPR001750">
    <property type="entry name" value="ND/Mrp_TM"/>
</dbReference>